<reference evidence="2" key="1">
    <citation type="submission" date="2020-08" db="EMBL/GenBank/DDBJ databases">
        <authorList>
            <person name="Uke A."/>
            <person name="Chhe C."/>
            <person name="Baramee S."/>
            <person name="Kosugi A."/>
        </authorList>
    </citation>
    <scope>NUCLEOTIDE SEQUENCE</scope>
    <source>
        <strain evidence="2">DA-C8</strain>
    </source>
</reference>
<comment type="caution">
    <text evidence="2">The sequence shown here is derived from an EMBL/GenBank/DDBJ whole genome shotgun (WGS) entry which is preliminary data.</text>
</comment>
<gene>
    <name evidence="2" type="ORF">PRECH8_12700</name>
</gene>
<accession>A0A916QFH7</accession>
<sequence>MNHPVIVYQFADMRTALEALDIFEELGYDPSLVEADGQPPKVAIRIIREDITSALEIGQAFGGTLLENEQGPEEGKAYEMAYDLQEGALLSAEHRDGLGDADRLDAGNDGGGPVPEIPGSDEGPLYDVSADTYDYFSGDVRA</sequence>
<evidence type="ECO:0000256" key="1">
    <source>
        <dbReference type="SAM" id="MobiDB-lite"/>
    </source>
</evidence>
<dbReference type="Proteomes" id="UP000654993">
    <property type="component" value="Unassembled WGS sequence"/>
</dbReference>
<dbReference type="AlphaFoldDB" id="A0A916QFH7"/>
<evidence type="ECO:0000313" key="3">
    <source>
        <dbReference type="Proteomes" id="UP000654993"/>
    </source>
</evidence>
<name>A0A916QFH7_9BACL</name>
<keyword evidence="3" id="KW-1185">Reference proteome</keyword>
<dbReference type="EMBL" id="BMAQ01000009">
    <property type="protein sequence ID" value="GFR37974.1"/>
    <property type="molecule type" value="Genomic_DNA"/>
</dbReference>
<reference evidence="2" key="2">
    <citation type="journal article" date="2021" name="Data Brief">
        <title>Draft genome sequence data of the facultative, thermophilic, xylanolytic bacterium Paenibacillus sp. strain DA-C8.</title>
        <authorList>
            <person name="Chhe C."/>
            <person name="Uke A."/>
            <person name="Baramee S."/>
            <person name="Ungkulpasvich U."/>
            <person name="Tachaapaikoon C."/>
            <person name="Pason P."/>
            <person name="Waeonukul R."/>
            <person name="Ratanakhanokchai K."/>
            <person name="Kosugi A."/>
        </authorList>
    </citation>
    <scope>NUCLEOTIDE SEQUENCE</scope>
    <source>
        <strain evidence="2">DA-C8</strain>
    </source>
</reference>
<evidence type="ECO:0000313" key="2">
    <source>
        <dbReference type="EMBL" id="GFR37974.1"/>
    </source>
</evidence>
<organism evidence="2 3">
    <name type="scientific">Insulibacter thermoxylanivorax</name>
    <dbReference type="NCBI Taxonomy" id="2749268"/>
    <lineage>
        <taxon>Bacteria</taxon>
        <taxon>Bacillati</taxon>
        <taxon>Bacillota</taxon>
        <taxon>Bacilli</taxon>
        <taxon>Bacillales</taxon>
        <taxon>Paenibacillaceae</taxon>
        <taxon>Insulibacter</taxon>
    </lineage>
</organism>
<feature type="compositionally biased region" description="Basic and acidic residues" evidence="1">
    <location>
        <begin position="95"/>
        <end position="106"/>
    </location>
</feature>
<proteinExistence type="predicted"/>
<feature type="region of interest" description="Disordered" evidence="1">
    <location>
        <begin position="95"/>
        <end position="127"/>
    </location>
</feature>
<protein>
    <submittedName>
        <fullName evidence="2">Uncharacterized protein</fullName>
    </submittedName>
</protein>